<gene>
    <name evidence="4" type="primary">DCN1_1</name>
    <name evidence="4" type="ORF">SLS60_003575</name>
</gene>
<dbReference type="InterPro" id="IPR014764">
    <property type="entry name" value="DCN-prot"/>
</dbReference>
<comment type="caution">
    <text evidence="4">The sequence shown here is derived from an EMBL/GenBank/DDBJ whole genome shotgun (WGS) entry which is preliminary data.</text>
</comment>
<dbReference type="PANTHER" id="PTHR12281:SF31">
    <property type="entry name" value="DCN1-LIKE PROTEIN 3"/>
    <property type="match status" value="1"/>
</dbReference>
<reference evidence="4 5" key="1">
    <citation type="submission" date="2024-02" db="EMBL/GenBank/DDBJ databases">
        <title>De novo assembly and annotation of 12 fungi associated with fruit tree decline syndrome in Ontario, Canada.</title>
        <authorList>
            <person name="Sulman M."/>
            <person name="Ellouze W."/>
            <person name="Ilyukhin E."/>
        </authorList>
    </citation>
    <scope>NUCLEOTIDE SEQUENCE [LARGE SCALE GENOMIC DNA]</scope>
    <source>
        <strain evidence="4 5">M42-189</strain>
    </source>
</reference>
<organism evidence="4 5">
    <name type="scientific">Paraconiothyrium brasiliense</name>
    <dbReference type="NCBI Taxonomy" id="300254"/>
    <lineage>
        <taxon>Eukaryota</taxon>
        <taxon>Fungi</taxon>
        <taxon>Dikarya</taxon>
        <taxon>Ascomycota</taxon>
        <taxon>Pezizomycotina</taxon>
        <taxon>Dothideomycetes</taxon>
        <taxon>Pleosporomycetidae</taxon>
        <taxon>Pleosporales</taxon>
        <taxon>Massarineae</taxon>
        <taxon>Didymosphaeriaceae</taxon>
        <taxon>Paraconiothyrium</taxon>
    </lineage>
</organism>
<feature type="region of interest" description="Disordered" evidence="2">
    <location>
        <begin position="237"/>
        <end position="283"/>
    </location>
</feature>
<sequence length="505" mass="55821">MEPLLALPEHLQRNSNLFNANATIHDMSSLFKDLSTHSPMAPAVHGSADHFTARLRVSFAQEKHQSEHMSKVLYGNPSVPNLAVNSPNQLATGYPLGSCLPPRRVVSSPSPMRASSYFASVSNFTNKLGDFRPPNVSGTNASTLSQIPGNEMSSDAPSTQPSNNRPYLVILSGPQREHFIRIIRYRAATIEQLGPTARVQISRPTGVPAMMLHEALEAVETRYDAYTTYYYDDGSQTRGPLLKSSSAPDIGRRQDGMDLSKTGDGAYEPDTPPTYFSGGGGSGVSSTTKANLNKLFDSYRDDAANSPDSIGPDGSMGYFEKLGVDLEGMDALAVMEVIQAPTMGEIGREGFVEGWSSLNADTLDKQKAHLQSLKQRLPSDKAAFEKVYKYTFLLGKTAGAKAVPLDSAIAFWELLFTSPLSAVRWTSPDSPWFEWWTEFLNAEWKKSVNKDMWNETLKFAKLTLEDEALSFWDESSSWPSVIDDFVEWVKKEKRPSQDKVDEMEE</sequence>
<dbReference type="InterPro" id="IPR005176">
    <property type="entry name" value="PONY_dom"/>
</dbReference>
<dbReference type="Gene3D" id="1.10.238.200">
    <property type="entry name" value="Cullin, PONY binding domain"/>
    <property type="match status" value="1"/>
</dbReference>
<proteinExistence type="predicted"/>
<dbReference type="Proteomes" id="UP001521785">
    <property type="component" value="Unassembled WGS sequence"/>
</dbReference>
<accession>A0ABR3RP22</accession>
<dbReference type="Gene3D" id="1.10.238.10">
    <property type="entry name" value="EF-hand"/>
    <property type="match status" value="1"/>
</dbReference>
<evidence type="ECO:0000259" key="3">
    <source>
        <dbReference type="PROSITE" id="PS51229"/>
    </source>
</evidence>
<dbReference type="PANTHER" id="PTHR12281">
    <property type="entry name" value="RP42 RELATED"/>
    <property type="match status" value="1"/>
</dbReference>
<evidence type="ECO:0000256" key="2">
    <source>
        <dbReference type="SAM" id="MobiDB-lite"/>
    </source>
</evidence>
<keyword evidence="5" id="KW-1185">Reference proteome</keyword>
<dbReference type="GO" id="GO:0016874">
    <property type="term" value="F:ligase activity"/>
    <property type="evidence" value="ECO:0007669"/>
    <property type="project" value="UniProtKB-KW"/>
</dbReference>
<feature type="region of interest" description="Disordered" evidence="2">
    <location>
        <begin position="132"/>
        <end position="164"/>
    </location>
</feature>
<dbReference type="Pfam" id="PF03556">
    <property type="entry name" value="Cullin_binding"/>
    <property type="match status" value="1"/>
</dbReference>
<feature type="compositionally biased region" description="Polar residues" evidence="2">
    <location>
        <begin position="136"/>
        <end position="164"/>
    </location>
</feature>
<keyword evidence="4" id="KW-0436">Ligase</keyword>
<comment type="function">
    <text evidence="1">Neddylation of cullins play an essential role in the regulation of SCF-type complexes activity.</text>
</comment>
<feature type="compositionally biased region" description="Polar residues" evidence="2">
    <location>
        <begin position="237"/>
        <end position="247"/>
    </location>
</feature>
<dbReference type="EMBL" id="JAKJXO020000004">
    <property type="protein sequence ID" value="KAL1606174.1"/>
    <property type="molecule type" value="Genomic_DNA"/>
</dbReference>
<dbReference type="PROSITE" id="PS51229">
    <property type="entry name" value="DCUN1"/>
    <property type="match status" value="1"/>
</dbReference>
<name>A0ABR3RP22_9PLEO</name>
<dbReference type="InterPro" id="IPR042460">
    <property type="entry name" value="DCN1-like_PONY"/>
</dbReference>
<protein>
    <recommendedName>
        <fullName evidence="1">Defective in cullin neddylation protein</fullName>
    </recommendedName>
</protein>
<feature type="domain" description="DCUN1" evidence="3">
    <location>
        <begin position="287"/>
        <end position="490"/>
    </location>
</feature>
<evidence type="ECO:0000313" key="4">
    <source>
        <dbReference type="EMBL" id="KAL1606174.1"/>
    </source>
</evidence>
<evidence type="ECO:0000256" key="1">
    <source>
        <dbReference type="RuleBase" id="RU410713"/>
    </source>
</evidence>
<evidence type="ECO:0000313" key="5">
    <source>
        <dbReference type="Proteomes" id="UP001521785"/>
    </source>
</evidence>